<dbReference type="PANTHER" id="PTHR12298:SF4">
    <property type="entry name" value="PROGRAMMED CELL DEATH PROTEIN 2"/>
    <property type="match status" value="1"/>
</dbReference>
<dbReference type="InterPro" id="IPR002893">
    <property type="entry name" value="Znf_MYND"/>
</dbReference>
<gene>
    <name evidence="6" type="ORF">SSX86_029710</name>
</gene>
<evidence type="ECO:0000256" key="3">
    <source>
        <dbReference type="ARBA" id="ARBA00022833"/>
    </source>
</evidence>
<comment type="caution">
    <text evidence="6">The sequence shown here is derived from an EMBL/GenBank/DDBJ whole genome shotgun (WGS) entry which is preliminary data.</text>
</comment>
<dbReference type="PANTHER" id="PTHR12298">
    <property type="entry name" value="PCDC2 PROGRAMMED CELL DEATH PROTEIN 2 -RELATED"/>
    <property type="match status" value="1"/>
</dbReference>
<keyword evidence="1" id="KW-0479">Metal-binding</keyword>
<organism evidence="6 7">
    <name type="scientific">Deinandra increscens subsp. villosa</name>
    <dbReference type="NCBI Taxonomy" id="3103831"/>
    <lineage>
        <taxon>Eukaryota</taxon>
        <taxon>Viridiplantae</taxon>
        <taxon>Streptophyta</taxon>
        <taxon>Embryophyta</taxon>
        <taxon>Tracheophyta</taxon>
        <taxon>Spermatophyta</taxon>
        <taxon>Magnoliopsida</taxon>
        <taxon>eudicotyledons</taxon>
        <taxon>Gunneridae</taxon>
        <taxon>Pentapetalae</taxon>
        <taxon>asterids</taxon>
        <taxon>campanulids</taxon>
        <taxon>Asterales</taxon>
        <taxon>Asteraceae</taxon>
        <taxon>Asteroideae</taxon>
        <taxon>Heliantheae alliance</taxon>
        <taxon>Madieae</taxon>
        <taxon>Madiinae</taxon>
        <taxon>Deinandra</taxon>
    </lineage>
</organism>
<dbReference type="GO" id="GO:0005737">
    <property type="term" value="C:cytoplasm"/>
    <property type="evidence" value="ECO:0007669"/>
    <property type="project" value="InterPro"/>
</dbReference>
<dbReference type="Pfam" id="PF04194">
    <property type="entry name" value="PDCD2_C"/>
    <property type="match status" value="1"/>
</dbReference>
<reference evidence="6 7" key="1">
    <citation type="submission" date="2024-04" db="EMBL/GenBank/DDBJ databases">
        <title>The reference genome of an endangered Asteraceae, Deinandra increscens subsp. villosa, native to the Central Coast of California.</title>
        <authorList>
            <person name="Guilliams M."/>
            <person name="Hasenstab-Lehman K."/>
            <person name="Meyer R."/>
            <person name="Mcevoy S."/>
        </authorList>
    </citation>
    <scope>NUCLEOTIDE SEQUENCE [LARGE SCALE GENOMIC DNA]</scope>
    <source>
        <tissue evidence="6">Leaf</tissue>
    </source>
</reference>
<sequence length="340" mass="38914">MRIEYEEEFDAEEHTPIKIGLKSKSPKHEWSLLPSKAGGTPIWLNPIDLPSGGSCLCGICARPLQFLLQINAPLSGDDESESTYHRVLFVFMCTSMSCLLEDQVEQRKEKGSRSIKVFRCQGNNRFYSSVRDKPAAPLCSWCGTWRGDKVCSDSKRARYCSKIHQALHWISTQKTQCRMIHPSEDIPKAASNDAWPEFEITCVHESAFETQMPNASINVSALRGDTEDERDAISWAYYTRRLYRHRAQVLRYSRDSTCEPLWVMSRGRPSRAAIPKCSSCGSDRAFEFQIMRRLLHLIKMENDSTSLDWATIVVYTCQASCDGSRSYEEEFPWVQLMSYA</sequence>
<evidence type="ECO:0000256" key="4">
    <source>
        <dbReference type="PROSITE-ProRule" id="PRU00134"/>
    </source>
</evidence>
<protein>
    <recommendedName>
        <fullName evidence="5">MYND-type domain-containing protein</fullName>
    </recommendedName>
</protein>
<evidence type="ECO:0000259" key="5">
    <source>
        <dbReference type="PROSITE" id="PS50865"/>
    </source>
</evidence>
<proteinExistence type="predicted"/>
<evidence type="ECO:0000256" key="2">
    <source>
        <dbReference type="ARBA" id="ARBA00022771"/>
    </source>
</evidence>
<dbReference type="InterPro" id="IPR007320">
    <property type="entry name" value="PDCD2_C"/>
</dbReference>
<name>A0AAP0CB07_9ASTR</name>
<keyword evidence="7" id="KW-1185">Reference proteome</keyword>
<evidence type="ECO:0000256" key="1">
    <source>
        <dbReference type="ARBA" id="ARBA00022723"/>
    </source>
</evidence>
<keyword evidence="2 4" id="KW-0863">Zinc-finger</keyword>
<dbReference type="PROSITE" id="PS50865">
    <property type="entry name" value="ZF_MYND_2"/>
    <property type="match status" value="1"/>
</dbReference>
<dbReference type="Proteomes" id="UP001408789">
    <property type="component" value="Unassembled WGS sequence"/>
</dbReference>
<dbReference type="Gene3D" id="6.10.140.2220">
    <property type="match status" value="1"/>
</dbReference>
<dbReference type="GO" id="GO:0008270">
    <property type="term" value="F:zinc ion binding"/>
    <property type="evidence" value="ECO:0007669"/>
    <property type="project" value="UniProtKB-KW"/>
</dbReference>
<evidence type="ECO:0000313" key="6">
    <source>
        <dbReference type="EMBL" id="KAK9053080.1"/>
    </source>
</evidence>
<dbReference type="SUPFAM" id="SSF144232">
    <property type="entry name" value="HIT/MYND zinc finger-like"/>
    <property type="match status" value="1"/>
</dbReference>
<accession>A0AAP0CB07</accession>
<dbReference type="AlphaFoldDB" id="A0AAP0CB07"/>
<keyword evidence="3" id="KW-0862">Zinc</keyword>
<evidence type="ECO:0000313" key="7">
    <source>
        <dbReference type="Proteomes" id="UP001408789"/>
    </source>
</evidence>
<dbReference type="EMBL" id="JBCNJP010000027">
    <property type="protein sequence ID" value="KAK9053080.1"/>
    <property type="molecule type" value="Genomic_DNA"/>
</dbReference>
<feature type="domain" description="MYND-type" evidence="5">
    <location>
        <begin position="139"/>
        <end position="177"/>
    </location>
</feature>